<proteinExistence type="predicted"/>
<dbReference type="Proteomes" id="UP000095283">
    <property type="component" value="Unplaced"/>
</dbReference>
<evidence type="ECO:0000313" key="2">
    <source>
        <dbReference type="WBParaSite" id="Hba_01022"/>
    </source>
</evidence>
<accession>A0A1I7W8P6</accession>
<keyword evidence="1" id="KW-1185">Reference proteome</keyword>
<dbReference type="WBParaSite" id="Hba_01022">
    <property type="protein sequence ID" value="Hba_01022"/>
    <property type="gene ID" value="Hba_01022"/>
</dbReference>
<evidence type="ECO:0000313" key="1">
    <source>
        <dbReference type="Proteomes" id="UP000095283"/>
    </source>
</evidence>
<reference evidence="2" key="1">
    <citation type="submission" date="2016-11" db="UniProtKB">
        <authorList>
            <consortium name="WormBaseParasite"/>
        </authorList>
    </citation>
    <scope>IDENTIFICATION</scope>
</reference>
<organism evidence="1 2">
    <name type="scientific">Heterorhabditis bacteriophora</name>
    <name type="common">Entomopathogenic nematode worm</name>
    <dbReference type="NCBI Taxonomy" id="37862"/>
    <lineage>
        <taxon>Eukaryota</taxon>
        <taxon>Metazoa</taxon>
        <taxon>Ecdysozoa</taxon>
        <taxon>Nematoda</taxon>
        <taxon>Chromadorea</taxon>
        <taxon>Rhabditida</taxon>
        <taxon>Rhabditina</taxon>
        <taxon>Rhabditomorpha</taxon>
        <taxon>Strongyloidea</taxon>
        <taxon>Heterorhabditidae</taxon>
        <taxon>Heterorhabditis</taxon>
    </lineage>
</organism>
<name>A0A1I7W8P6_HETBA</name>
<dbReference type="AlphaFoldDB" id="A0A1I7W8P6"/>
<sequence>MLQQHSSLVGTRREYSVEYAYFVFKLYLSR</sequence>
<protein>
    <submittedName>
        <fullName evidence="2">Uncharacterized protein</fullName>
    </submittedName>
</protein>